<dbReference type="GO" id="GO:0005886">
    <property type="term" value="C:plasma membrane"/>
    <property type="evidence" value="ECO:0007669"/>
    <property type="project" value="UniProtKB-SubCell"/>
</dbReference>
<proteinExistence type="predicted"/>
<dbReference type="PROSITE" id="PS50885">
    <property type="entry name" value="HAMP"/>
    <property type="match status" value="1"/>
</dbReference>
<keyword evidence="12" id="KW-0902">Two-component regulatory system</keyword>
<dbReference type="RefSeq" id="WP_131016142.1">
    <property type="nucleotide sequence ID" value="NZ_SIRE01000019.1"/>
</dbReference>
<feature type="domain" description="Histidine kinase" evidence="15">
    <location>
        <begin position="499"/>
        <end position="597"/>
    </location>
</feature>
<dbReference type="CDD" id="cd06225">
    <property type="entry name" value="HAMP"/>
    <property type="match status" value="1"/>
</dbReference>
<feature type="transmembrane region" description="Helical" evidence="14">
    <location>
        <begin position="311"/>
        <end position="334"/>
    </location>
</feature>
<evidence type="ECO:0000256" key="3">
    <source>
        <dbReference type="ARBA" id="ARBA00012438"/>
    </source>
</evidence>
<evidence type="ECO:0000259" key="15">
    <source>
        <dbReference type="PROSITE" id="PS50109"/>
    </source>
</evidence>
<dbReference type="GO" id="GO:0005524">
    <property type="term" value="F:ATP binding"/>
    <property type="evidence" value="ECO:0007669"/>
    <property type="project" value="UniProtKB-KW"/>
</dbReference>
<evidence type="ECO:0000313" key="18">
    <source>
        <dbReference type="Proteomes" id="UP000293142"/>
    </source>
</evidence>
<dbReference type="Proteomes" id="UP000293142">
    <property type="component" value="Unassembled WGS sequence"/>
</dbReference>
<evidence type="ECO:0000256" key="10">
    <source>
        <dbReference type="ARBA" id="ARBA00022840"/>
    </source>
</evidence>
<sequence>MRTVLRKLIGIDARMKLRDKILISFVLIVLIPSSFIGYFSYKKSSSIIQEQTSHAYLEALRQTAINISYRLNEVENISEIIYTNEKLQQILRRARGDELTIADIIDDYKSITEIIRNLEKSRNIFRIRLLVPNSPLYAAENQNIFGLSQNQFQQLGDQLSLSPGLMEWRYFASMSYMGVGQGIVQKSVVSLYRLMKDFNDVNMNLGAVAIDIDETTLQSVIRDMSLALPYHALLYKNSQLITAYSNSQGSINIDSRALDEVLEHQASGGSGIAPVRFQGKNYLYLVRELEQPGWKLIVLVPTVGLTDQSKLVGPFILILTGTLIAIAILLSILLSNMITKRLNILAGKMKGIEQGHFGELVEISGNDEISLLQRRFNKMSTEIKGLIDEVYTITINKQREELKVLEGRINSHFLYNTLDTIKWLAFKSKAPDIAQVVTNLSKFFRISLNRGNDTITVDKELEHVKAYIDIQNIRFAGRFRHDIAVDPTLLQTEVIKLILQPIVENAIIHGVNKQPAKQGSVTVRGRRQGPFIDFYVFDDGIGMSREAAGALLKPGAGYGLLNVHQRLQLYYGPECGVKIRSKPGAGTAVRLRLLIAAETGEREATA</sequence>
<evidence type="ECO:0000256" key="4">
    <source>
        <dbReference type="ARBA" id="ARBA00022475"/>
    </source>
</evidence>
<keyword evidence="10" id="KW-0067">ATP-binding</keyword>
<dbReference type="Gene3D" id="6.10.340.10">
    <property type="match status" value="1"/>
</dbReference>
<feature type="domain" description="HAMP" evidence="16">
    <location>
        <begin position="336"/>
        <end position="388"/>
    </location>
</feature>
<evidence type="ECO:0000256" key="6">
    <source>
        <dbReference type="ARBA" id="ARBA00022679"/>
    </source>
</evidence>
<evidence type="ECO:0000256" key="2">
    <source>
        <dbReference type="ARBA" id="ARBA00004651"/>
    </source>
</evidence>
<name>A0A4Q9DJI5_9BACL</name>
<dbReference type="Pfam" id="PF00672">
    <property type="entry name" value="HAMP"/>
    <property type="match status" value="1"/>
</dbReference>
<dbReference type="EMBL" id="SIRE01000019">
    <property type="protein sequence ID" value="TBL74557.1"/>
    <property type="molecule type" value="Genomic_DNA"/>
</dbReference>
<evidence type="ECO:0000256" key="9">
    <source>
        <dbReference type="ARBA" id="ARBA00022777"/>
    </source>
</evidence>
<feature type="transmembrane region" description="Helical" evidence="14">
    <location>
        <begin position="21"/>
        <end position="41"/>
    </location>
</feature>
<dbReference type="PANTHER" id="PTHR34220">
    <property type="entry name" value="SENSOR HISTIDINE KINASE YPDA"/>
    <property type="match status" value="1"/>
</dbReference>
<dbReference type="EC" id="2.7.13.3" evidence="3"/>
<keyword evidence="5" id="KW-0597">Phosphoprotein</keyword>
<evidence type="ECO:0000259" key="16">
    <source>
        <dbReference type="PROSITE" id="PS50885"/>
    </source>
</evidence>
<comment type="catalytic activity">
    <reaction evidence="1">
        <text>ATP + protein L-histidine = ADP + protein N-phospho-L-histidine.</text>
        <dbReference type="EC" id="2.7.13.3"/>
    </reaction>
</comment>
<keyword evidence="7 14" id="KW-0812">Transmembrane</keyword>
<keyword evidence="18" id="KW-1185">Reference proteome</keyword>
<evidence type="ECO:0000313" key="17">
    <source>
        <dbReference type="EMBL" id="TBL74557.1"/>
    </source>
</evidence>
<dbReference type="Gene3D" id="3.30.565.10">
    <property type="entry name" value="Histidine kinase-like ATPase, C-terminal domain"/>
    <property type="match status" value="1"/>
</dbReference>
<keyword evidence="9 17" id="KW-0418">Kinase</keyword>
<protein>
    <recommendedName>
        <fullName evidence="3">histidine kinase</fullName>
        <ecNumber evidence="3">2.7.13.3</ecNumber>
    </recommendedName>
</protein>
<dbReference type="GO" id="GO:0000155">
    <property type="term" value="F:phosphorelay sensor kinase activity"/>
    <property type="evidence" value="ECO:0007669"/>
    <property type="project" value="InterPro"/>
</dbReference>
<organism evidence="17 18">
    <name type="scientific">Paenibacillus thalictri</name>
    <dbReference type="NCBI Taxonomy" id="2527873"/>
    <lineage>
        <taxon>Bacteria</taxon>
        <taxon>Bacillati</taxon>
        <taxon>Bacillota</taxon>
        <taxon>Bacilli</taxon>
        <taxon>Bacillales</taxon>
        <taxon>Paenibacillaceae</taxon>
        <taxon>Paenibacillus</taxon>
    </lineage>
</organism>
<keyword evidence="4" id="KW-1003">Cell membrane</keyword>
<dbReference type="SUPFAM" id="SSF55874">
    <property type="entry name" value="ATPase domain of HSP90 chaperone/DNA topoisomerase II/histidine kinase"/>
    <property type="match status" value="1"/>
</dbReference>
<dbReference type="InterPro" id="IPR003660">
    <property type="entry name" value="HAMP_dom"/>
</dbReference>
<dbReference type="InterPro" id="IPR010559">
    <property type="entry name" value="Sig_transdc_His_kin_internal"/>
</dbReference>
<dbReference type="PANTHER" id="PTHR34220:SF11">
    <property type="entry name" value="SENSOR PROTEIN KINASE HPTS"/>
    <property type="match status" value="1"/>
</dbReference>
<gene>
    <name evidence="17" type="ORF">EYB31_24855</name>
</gene>
<dbReference type="SUPFAM" id="SSF158472">
    <property type="entry name" value="HAMP domain-like"/>
    <property type="match status" value="1"/>
</dbReference>
<evidence type="ECO:0000256" key="14">
    <source>
        <dbReference type="SAM" id="Phobius"/>
    </source>
</evidence>
<comment type="subcellular location">
    <subcellularLocation>
        <location evidence="2">Cell membrane</location>
        <topology evidence="2">Multi-pass membrane protein</topology>
    </subcellularLocation>
</comment>
<evidence type="ECO:0000256" key="13">
    <source>
        <dbReference type="ARBA" id="ARBA00023136"/>
    </source>
</evidence>
<comment type="caution">
    <text evidence="17">The sequence shown here is derived from an EMBL/GenBank/DDBJ whole genome shotgun (WGS) entry which is preliminary data.</text>
</comment>
<dbReference type="InterPro" id="IPR005467">
    <property type="entry name" value="His_kinase_dom"/>
</dbReference>
<dbReference type="InterPro" id="IPR036890">
    <property type="entry name" value="HATPase_C_sf"/>
</dbReference>
<dbReference type="AlphaFoldDB" id="A0A4Q9DJI5"/>
<evidence type="ECO:0000256" key="12">
    <source>
        <dbReference type="ARBA" id="ARBA00023012"/>
    </source>
</evidence>
<dbReference type="Pfam" id="PF06580">
    <property type="entry name" value="His_kinase"/>
    <property type="match status" value="1"/>
</dbReference>
<reference evidence="17 18" key="1">
    <citation type="submission" date="2019-02" db="EMBL/GenBank/DDBJ databases">
        <title>Paenibacillus sp. nov., isolated from surface-sterilized tissue of Thalictrum simplex L.</title>
        <authorList>
            <person name="Tuo L."/>
        </authorList>
    </citation>
    <scope>NUCLEOTIDE SEQUENCE [LARGE SCALE GENOMIC DNA]</scope>
    <source>
        <strain evidence="17 18">N2SHLJ1</strain>
    </source>
</reference>
<keyword evidence="13 14" id="KW-0472">Membrane</keyword>
<dbReference type="PROSITE" id="PS50109">
    <property type="entry name" value="HIS_KIN"/>
    <property type="match status" value="1"/>
</dbReference>
<evidence type="ECO:0000256" key="11">
    <source>
        <dbReference type="ARBA" id="ARBA00022989"/>
    </source>
</evidence>
<dbReference type="Pfam" id="PF02518">
    <property type="entry name" value="HATPase_c"/>
    <property type="match status" value="1"/>
</dbReference>
<evidence type="ECO:0000256" key="1">
    <source>
        <dbReference type="ARBA" id="ARBA00000085"/>
    </source>
</evidence>
<evidence type="ECO:0000256" key="5">
    <source>
        <dbReference type="ARBA" id="ARBA00022553"/>
    </source>
</evidence>
<keyword evidence="8" id="KW-0547">Nucleotide-binding</keyword>
<keyword evidence="11 14" id="KW-1133">Transmembrane helix</keyword>
<dbReference type="SMART" id="SM00304">
    <property type="entry name" value="HAMP"/>
    <property type="match status" value="1"/>
</dbReference>
<dbReference type="SMART" id="SM00387">
    <property type="entry name" value="HATPase_c"/>
    <property type="match status" value="1"/>
</dbReference>
<evidence type="ECO:0000256" key="8">
    <source>
        <dbReference type="ARBA" id="ARBA00022741"/>
    </source>
</evidence>
<keyword evidence="6" id="KW-0808">Transferase</keyword>
<evidence type="ECO:0000256" key="7">
    <source>
        <dbReference type="ARBA" id="ARBA00022692"/>
    </source>
</evidence>
<dbReference type="OrthoDB" id="9776552at2"/>
<accession>A0A4Q9DJI5</accession>
<dbReference type="Gene3D" id="3.30.450.20">
    <property type="entry name" value="PAS domain"/>
    <property type="match status" value="1"/>
</dbReference>
<dbReference type="InterPro" id="IPR003594">
    <property type="entry name" value="HATPase_dom"/>
</dbReference>
<dbReference type="InterPro" id="IPR050640">
    <property type="entry name" value="Bact_2-comp_sensor_kinase"/>
</dbReference>